<accession>X0SMA3</accession>
<gene>
    <name evidence="3" type="ORF">S01H1_16479</name>
</gene>
<protein>
    <recommendedName>
        <fullName evidence="2">Lipoyl-binding domain-containing protein</fullName>
    </recommendedName>
</protein>
<dbReference type="Pfam" id="PF00364">
    <property type="entry name" value="Biotin_lipoyl"/>
    <property type="match status" value="1"/>
</dbReference>
<reference evidence="3" key="1">
    <citation type="journal article" date="2014" name="Front. Microbiol.">
        <title>High frequency of phylogenetically diverse reductive dehalogenase-homologous genes in deep subseafloor sedimentary metagenomes.</title>
        <authorList>
            <person name="Kawai M."/>
            <person name="Futagami T."/>
            <person name="Toyoda A."/>
            <person name="Takaki Y."/>
            <person name="Nishi S."/>
            <person name="Hori S."/>
            <person name="Arai W."/>
            <person name="Tsubouchi T."/>
            <person name="Morono Y."/>
            <person name="Uchiyama I."/>
            <person name="Ito T."/>
            <person name="Fujiyama A."/>
            <person name="Inagaki F."/>
            <person name="Takami H."/>
        </authorList>
    </citation>
    <scope>NUCLEOTIDE SEQUENCE</scope>
    <source>
        <strain evidence="3">Expedition CK06-06</strain>
    </source>
</reference>
<dbReference type="PROSITE" id="PS50968">
    <property type="entry name" value="BIOTINYL_LIPOYL"/>
    <property type="match status" value="1"/>
</dbReference>
<dbReference type="InterPro" id="IPR011053">
    <property type="entry name" value="Single_hybrid_motif"/>
</dbReference>
<dbReference type="AlphaFoldDB" id="X0SMA3"/>
<dbReference type="Gene3D" id="2.40.50.100">
    <property type="match status" value="1"/>
</dbReference>
<dbReference type="PANTHER" id="PTHR45266:SF3">
    <property type="entry name" value="OXALOACETATE DECARBOXYLASE ALPHA CHAIN"/>
    <property type="match status" value="1"/>
</dbReference>
<dbReference type="CDD" id="cd06850">
    <property type="entry name" value="biotinyl_domain"/>
    <property type="match status" value="1"/>
</dbReference>
<dbReference type="EMBL" id="BARS01008671">
    <property type="protein sequence ID" value="GAF82174.1"/>
    <property type="molecule type" value="Genomic_DNA"/>
</dbReference>
<evidence type="ECO:0000256" key="1">
    <source>
        <dbReference type="ARBA" id="ARBA00023267"/>
    </source>
</evidence>
<keyword evidence="1" id="KW-0092">Biotin</keyword>
<organism evidence="3">
    <name type="scientific">marine sediment metagenome</name>
    <dbReference type="NCBI Taxonomy" id="412755"/>
    <lineage>
        <taxon>unclassified sequences</taxon>
        <taxon>metagenomes</taxon>
        <taxon>ecological metagenomes</taxon>
    </lineage>
</organism>
<dbReference type="InterPro" id="IPR000089">
    <property type="entry name" value="Biotin_lipoyl"/>
</dbReference>
<dbReference type="FunFam" id="2.40.50.100:FF:000003">
    <property type="entry name" value="Acetyl-CoA carboxylase biotin carboxyl carrier protein"/>
    <property type="match status" value="1"/>
</dbReference>
<feature type="domain" description="Lipoyl-binding" evidence="2">
    <location>
        <begin position="95"/>
        <end position="164"/>
    </location>
</feature>
<sequence length="169" mass="18278">MEHELRFGQECFKVTTEGKGGKLRATIGDKTYEVDLENISDNCLSLLIDGVAYTAYVAREGNKRFVQIGEEQYLFEEPEEEAFGAIGGAAAQLAETGIGPPMPGKVVKLLVNEGDKVAIGQGLVIVEAMKMEHEIKSTMEATVKKVNFSAGDLVNLGDVIIELEPAEKS</sequence>
<evidence type="ECO:0000259" key="2">
    <source>
        <dbReference type="PROSITE" id="PS50968"/>
    </source>
</evidence>
<evidence type="ECO:0000313" key="3">
    <source>
        <dbReference type="EMBL" id="GAF82174.1"/>
    </source>
</evidence>
<proteinExistence type="predicted"/>
<dbReference type="PROSITE" id="PS00188">
    <property type="entry name" value="BIOTIN"/>
    <property type="match status" value="1"/>
</dbReference>
<dbReference type="InterPro" id="IPR001882">
    <property type="entry name" value="Biotin_BS"/>
</dbReference>
<dbReference type="InterPro" id="IPR050709">
    <property type="entry name" value="Biotin_Carboxyl_Carrier/Decarb"/>
</dbReference>
<dbReference type="SUPFAM" id="SSF51230">
    <property type="entry name" value="Single hybrid motif"/>
    <property type="match status" value="1"/>
</dbReference>
<dbReference type="PANTHER" id="PTHR45266">
    <property type="entry name" value="OXALOACETATE DECARBOXYLASE ALPHA CHAIN"/>
    <property type="match status" value="1"/>
</dbReference>
<name>X0SMA3_9ZZZZ</name>
<comment type="caution">
    <text evidence="3">The sequence shown here is derived from an EMBL/GenBank/DDBJ whole genome shotgun (WGS) entry which is preliminary data.</text>
</comment>